<comment type="caution">
    <text evidence="13">The sequence shown here is derived from an EMBL/GenBank/DDBJ whole genome shotgun (WGS) entry which is preliminary data.</text>
</comment>
<dbReference type="Pfam" id="PF03033">
    <property type="entry name" value="Glyco_transf_28"/>
    <property type="match status" value="1"/>
</dbReference>
<evidence type="ECO:0000313" key="14">
    <source>
        <dbReference type="Proteomes" id="UP001595817"/>
    </source>
</evidence>
<dbReference type="HAMAP" id="MF_00033">
    <property type="entry name" value="MurG"/>
    <property type="match status" value="1"/>
</dbReference>
<keyword evidence="2 10" id="KW-0132">Cell division</keyword>
<name>A0ABV8X7B3_9LACT</name>
<keyword evidence="1 10" id="KW-1003">Cell membrane</keyword>
<keyword evidence="3 10" id="KW-0328">Glycosyltransferase</keyword>
<organism evidence="13 14">
    <name type="scientific">Chungangia koreensis</name>
    <dbReference type="NCBI Taxonomy" id="752657"/>
    <lineage>
        <taxon>Bacteria</taxon>
        <taxon>Bacillati</taxon>
        <taxon>Bacillota</taxon>
        <taxon>Bacilli</taxon>
        <taxon>Lactobacillales</taxon>
        <taxon>Chungangia</taxon>
    </lineage>
</organism>
<feature type="domain" description="Glycosyltransferase family 28 N-terminal" evidence="11">
    <location>
        <begin position="6"/>
        <end position="145"/>
    </location>
</feature>
<feature type="domain" description="Glycosyl transferase family 28 C-terminal" evidence="12">
    <location>
        <begin position="191"/>
        <end position="342"/>
    </location>
</feature>
<dbReference type="CDD" id="cd03785">
    <property type="entry name" value="GT28_MurG"/>
    <property type="match status" value="1"/>
</dbReference>
<reference evidence="14" key="1">
    <citation type="journal article" date="2019" name="Int. J. Syst. Evol. Microbiol.">
        <title>The Global Catalogue of Microorganisms (GCM) 10K type strain sequencing project: providing services to taxonomists for standard genome sequencing and annotation.</title>
        <authorList>
            <consortium name="The Broad Institute Genomics Platform"/>
            <consortium name="The Broad Institute Genome Sequencing Center for Infectious Disease"/>
            <person name="Wu L."/>
            <person name="Ma J."/>
        </authorList>
    </citation>
    <scope>NUCLEOTIDE SEQUENCE [LARGE SCALE GENOMIC DNA]</scope>
    <source>
        <strain evidence="14">CCUG 59778</strain>
    </source>
</reference>
<dbReference type="Pfam" id="PF04101">
    <property type="entry name" value="Glyco_tran_28_C"/>
    <property type="match status" value="1"/>
</dbReference>
<feature type="binding site" evidence="10">
    <location>
        <position position="168"/>
    </location>
    <ligand>
        <name>UDP-N-acetyl-alpha-D-glucosamine</name>
        <dbReference type="ChEBI" id="CHEBI:57705"/>
    </ligand>
</feature>
<comment type="function">
    <text evidence="10">Cell wall formation. Catalyzes the transfer of a GlcNAc subunit on undecaprenyl-pyrophosphoryl-MurNAc-pentapeptide (lipid intermediate I) to form undecaprenyl-pyrophosphoryl-MurNAc-(pentapeptide)GlcNAc (lipid intermediate II).</text>
</comment>
<proteinExistence type="inferred from homology"/>
<evidence type="ECO:0000256" key="7">
    <source>
        <dbReference type="ARBA" id="ARBA00023136"/>
    </source>
</evidence>
<keyword evidence="4 10" id="KW-0808">Transferase</keyword>
<comment type="caution">
    <text evidence="10">Lacks conserved residue(s) required for the propagation of feature annotation.</text>
</comment>
<evidence type="ECO:0000256" key="6">
    <source>
        <dbReference type="ARBA" id="ARBA00022984"/>
    </source>
</evidence>
<sequence length="359" mass="39285">MKTPKVVLTGGGTAGHVSLNQALIPFFMDRGYELHYIGSHDGIERELITDSFPEVTYHPISSGKLRRYFSVKNFSDPFKVLSGAMQSLFLLRKLKPEVIFSKGGFVSVPVVMAGKLANIPVVIHESDVTPGLANKLALPFAQHIFTVFEETLEHLPAGKSTCTGAVIRPGLFKGNPRNGLKVGGFDGTKKVILIMGGSQGSVTINDAVRKLLPTLLTEYDVFHLCGKGKLDSSLEGVKGYKQLEYVTTELSDLLSASDIIISRAGSNSIFEFLALKKPMLLIPLSAQQSRGDQILNAKLFKKLGFAEVLMEEELTEQSLEESIAIVQNHSSEFIASMQKAKQPKTPDEMVSLILDYKQL</sequence>
<dbReference type="RefSeq" id="WP_378156026.1">
    <property type="nucleotide sequence ID" value="NZ_JBHSEC010000019.1"/>
</dbReference>
<keyword evidence="9 10" id="KW-0961">Cell wall biogenesis/degradation</keyword>
<evidence type="ECO:0000256" key="3">
    <source>
        <dbReference type="ARBA" id="ARBA00022676"/>
    </source>
</evidence>
<feature type="binding site" evidence="10">
    <location>
        <position position="293"/>
    </location>
    <ligand>
        <name>UDP-N-acetyl-alpha-D-glucosamine</name>
        <dbReference type="ChEBI" id="CHEBI:57705"/>
    </ligand>
</feature>
<keyword evidence="5 10" id="KW-0133">Cell shape</keyword>
<dbReference type="NCBIfam" id="NF009102">
    <property type="entry name" value="PRK12446.1"/>
    <property type="match status" value="1"/>
</dbReference>
<evidence type="ECO:0000256" key="4">
    <source>
        <dbReference type="ARBA" id="ARBA00022679"/>
    </source>
</evidence>
<keyword evidence="14" id="KW-1185">Reference proteome</keyword>
<evidence type="ECO:0000256" key="1">
    <source>
        <dbReference type="ARBA" id="ARBA00022475"/>
    </source>
</evidence>
<comment type="catalytic activity">
    <reaction evidence="10">
        <text>Mur2Ac(oyl-L-Ala-gamma-D-Glu-L-Lys-D-Ala-D-Ala)-di-trans,octa-cis-undecaprenyl diphosphate + UDP-N-acetyl-alpha-D-glucosamine = beta-D-GlcNAc-(1-&gt;4)-Mur2Ac(oyl-L-Ala-gamma-D-Glu-L-Lys-D-Ala-D-Ala)-di-trans,octa-cis-undecaprenyl diphosphate + UDP + H(+)</text>
        <dbReference type="Rhea" id="RHEA:23192"/>
        <dbReference type="ChEBI" id="CHEBI:15378"/>
        <dbReference type="ChEBI" id="CHEBI:57705"/>
        <dbReference type="ChEBI" id="CHEBI:58223"/>
        <dbReference type="ChEBI" id="CHEBI:60032"/>
        <dbReference type="ChEBI" id="CHEBI:60033"/>
        <dbReference type="EC" id="2.4.1.227"/>
    </reaction>
</comment>
<feature type="binding site" evidence="10">
    <location>
        <position position="198"/>
    </location>
    <ligand>
        <name>UDP-N-acetyl-alpha-D-glucosamine</name>
        <dbReference type="ChEBI" id="CHEBI:57705"/>
    </ligand>
</feature>
<comment type="pathway">
    <text evidence="10">Cell wall biogenesis; peptidoglycan biosynthesis.</text>
</comment>
<keyword evidence="8 10" id="KW-0131">Cell cycle</keyword>
<evidence type="ECO:0000259" key="11">
    <source>
        <dbReference type="Pfam" id="PF03033"/>
    </source>
</evidence>
<dbReference type="InterPro" id="IPR007235">
    <property type="entry name" value="Glyco_trans_28_C"/>
</dbReference>
<evidence type="ECO:0000313" key="13">
    <source>
        <dbReference type="EMBL" id="MFC4411283.1"/>
    </source>
</evidence>
<dbReference type="EMBL" id="JBHSEC010000019">
    <property type="protein sequence ID" value="MFC4411283.1"/>
    <property type="molecule type" value="Genomic_DNA"/>
</dbReference>
<comment type="similarity">
    <text evidence="10">Belongs to the glycosyltransferase 28 family. MurG subfamily.</text>
</comment>
<protein>
    <recommendedName>
        <fullName evidence="10">UDP-N-acetylglucosamine--N-acetylmuramyl-(pentapeptide) pyrophosphoryl-undecaprenol N-acetylglucosamine transferase</fullName>
        <ecNumber evidence="10">2.4.1.227</ecNumber>
    </recommendedName>
    <alternativeName>
        <fullName evidence="10">Undecaprenyl-PP-MurNAc-pentapeptide-UDPGlcNAc GlcNAc transferase</fullName>
    </alternativeName>
</protein>
<dbReference type="Proteomes" id="UP001595817">
    <property type="component" value="Unassembled WGS sequence"/>
</dbReference>
<evidence type="ECO:0000256" key="9">
    <source>
        <dbReference type="ARBA" id="ARBA00023316"/>
    </source>
</evidence>
<evidence type="ECO:0000256" key="8">
    <source>
        <dbReference type="ARBA" id="ARBA00023306"/>
    </source>
</evidence>
<dbReference type="PANTHER" id="PTHR21015:SF27">
    <property type="entry name" value="UDP-N-ACETYLGLUCOSAMINE--N-ACETYLMURAMYL-(PENTAPEPTIDE) PYROPHOSPHORYL-UNDECAPRENOL N-ACETYLGLUCOSAMINE TRANSFERASE"/>
    <property type="match status" value="1"/>
</dbReference>
<accession>A0ABV8X7B3</accession>
<evidence type="ECO:0000256" key="10">
    <source>
        <dbReference type="HAMAP-Rule" id="MF_00033"/>
    </source>
</evidence>
<dbReference type="EC" id="2.4.1.227" evidence="10"/>
<dbReference type="PANTHER" id="PTHR21015">
    <property type="entry name" value="UDP-N-ACETYLGLUCOSAMINE--N-ACETYLMURAMYL-(PENTAPEPTIDE) PYROPHOSPHORYL-UNDECAPRENOL N-ACETYLGLUCOSAMINE TRANSFERASE 1"/>
    <property type="match status" value="1"/>
</dbReference>
<dbReference type="InterPro" id="IPR004276">
    <property type="entry name" value="GlycoTrans_28_N"/>
</dbReference>
<evidence type="ECO:0000256" key="5">
    <source>
        <dbReference type="ARBA" id="ARBA00022960"/>
    </source>
</evidence>
<dbReference type="InterPro" id="IPR006009">
    <property type="entry name" value="GlcNAc_MurG"/>
</dbReference>
<dbReference type="SUPFAM" id="SSF53756">
    <property type="entry name" value="UDP-Glycosyltransferase/glycogen phosphorylase"/>
    <property type="match status" value="1"/>
</dbReference>
<evidence type="ECO:0000259" key="12">
    <source>
        <dbReference type="Pfam" id="PF04101"/>
    </source>
</evidence>
<keyword evidence="7 10" id="KW-0472">Membrane</keyword>
<dbReference type="Gene3D" id="3.40.50.2000">
    <property type="entry name" value="Glycogen Phosphorylase B"/>
    <property type="match status" value="2"/>
</dbReference>
<keyword evidence="6 10" id="KW-0573">Peptidoglycan synthesis</keyword>
<comment type="subcellular location">
    <subcellularLocation>
        <location evidence="10">Cell membrane</location>
        <topology evidence="10">Peripheral membrane protein</topology>
        <orientation evidence="10">Cytoplasmic side</orientation>
    </subcellularLocation>
</comment>
<evidence type="ECO:0000256" key="2">
    <source>
        <dbReference type="ARBA" id="ARBA00022618"/>
    </source>
</evidence>
<gene>
    <name evidence="10" type="primary">murG</name>
    <name evidence="13" type="ORF">ACFOZY_12710</name>
</gene>
<feature type="binding site" evidence="10">
    <location>
        <begin position="13"/>
        <end position="15"/>
    </location>
    <ligand>
        <name>UDP-N-acetyl-alpha-D-glucosamine</name>
        <dbReference type="ChEBI" id="CHEBI:57705"/>
    </ligand>
</feature>